<dbReference type="InterPro" id="IPR013766">
    <property type="entry name" value="Thioredoxin_domain"/>
</dbReference>
<dbReference type="EMBL" id="MN740153">
    <property type="protein sequence ID" value="QHT90260.1"/>
    <property type="molecule type" value="Genomic_DNA"/>
</dbReference>
<evidence type="ECO:0000259" key="2">
    <source>
        <dbReference type="PROSITE" id="PS51352"/>
    </source>
</evidence>
<feature type="domain" description="Thioredoxin" evidence="2">
    <location>
        <begin position="14"/>
        <end position="138"/>
    </location>
</feature>
<evidence type="ECO:0000256" key="1">
    <source>
        <dbReference type="SAM" id="MobiDB-lite"/>
    </source>
</evidence>
<protein>
    <recommendedName>
        <fullName evidence="2">Thioredoxin domain-containing protein</fullName>
    </recommendedName>
</protein>
<feature type="compositionally biased region" description="Basic residues" evidence="1">
    <location>
        <begin position="1"/>
        <end position="16"/>
    </location>
</feature>
<dbReference type="Gene3D" id="3.40.30.10">
    <property type="entry name" value="Glutaredoxin"/>
    <property type="match status" value="1"/>
</dbReference>
<dbReference type="Pfam" id="PF00085">
    <property type="entry name" value="Thioredoxin"/>
    <property type="match status" value="1"/>
</dbReference>
<feature type="region of interest" description="Disordered" evidence="1">
    <location>
        <begin position="1"/>
        <end position="41"/>
    </location>
</feature>
<sequence length="150" mass="17345">MVNMKTNRRKTSRRKYGGTTPKKTNLRRAERKTRRSTPESTPQLVVLGKIYSDQCIHCQNMSGAWEDMKKDLPDNYTVWDIESNDEEYKKKDFQQKHGVQLQSAGYPTIFMIVQGKQVDYNGSRDKDNLLQWARGQTSPATTSPSKRLKA</sequence>
<dbReference type="AlphaFoldDB" id="A0A6C0ICE0"/>
<dbReference type="PROSITE" id="PS51352">
    <property type="entry name" value="THIOREDOXIN_2"/>
    <property type="match status" value="1"/>
</dbReference>
<feature type="region of interest" description="Disordered" evidence="1">
    <location>
        <begin position="130"/>
        <end position="150"/>
    </location>
</feature>
<feature type="compositionally biased region" description="Basic residues" evidence="1">
    <location>
        <begin position="24"/>
        <end position="35"/>
    </location>
</feature>
<dbReference type="InterPro" id="IPR036249">
    <property type="entry name" value="Thioredoxin-like_sf"/>
</dbReference>
<name>A0A6C0ICE0_9ZZZZ</name>
<reference evidence="3" key="1">
    <citation type="journal article" date="2020" name="Nature">
        <title>Giant virus diversity and host interactions through global metagenomics.</title>
        <authorList>
            <person name="Schulz F."/>
            <person name="Roux S."/>
            <person name="Paez-Espino D."/>
            <person name="Jungbluth S."/>
            <person name="Walsh D.A."/>
            <person name="Denef V.J."/>
            <person name="McMahon K.D."/>
            <person name="Konstantinidis K.T."/>
            <person name="Eloe-Fadrosh E.A."/>
            <person name="Kyrpides N.C."/>
            <person name="Woyke T."/>
        </authorList>
    </citation>
    <scope>NUCLEOTIDE SEQUENCE</scope>
    <source>
        <strain evidence="3">GVMAG-M-3300023184-68</strain>
    </source>
</reference>
<feature type="compositionally biased region" description="Polar residues" evidence="1">
    <location>
        <begin position="134"/>
        <end position="150"/>
    </location>
</feature>
<evidence type="ECO:0000313" key="3">
    <source>
        <dbReference type="EMBL" id="QHT90260.1"/>
    </source>
</evidence>
<dbReference type="CDD" id="cd02961">
    <property type="entry name" value="PDI_a_family"/>
    <property type="match status" value="1"/>
</dbReference>
<accession>A0A6C0ICE0</accession>
<dbReference type="SUPFAM" id="SSF52833">
    <property type="entry name" value="Thioredoxin-like"/>
    <property type="match status" value="1"/>
</dbReference>
<proteinExistence type="predicted"/>
<organism evidence="3">
    <name type="scientific">viral metagenome</name>
    <dbReference type="NCBI Taxonomy" id="1070528"/>
    <lineage>
        <taxon>unclassified sequences</taxon>
        <taxon>metagenomes</taxon>
        <taxon>organismal metagenomes</taxon>
    </lineage>
</organism>